<evidence type="ECO:0000313" key="1">
    <source>
        <dbReference type="EMBL" id="RYM42179.1"/>
    </source>
</evidence>
<protein>
    <submittedName>
        <fullName evidence="1">Uncharacterized protein</fullName>
    </submittedName>
</protein>
<dbReference type="AlphaFoldDB" id="A0A4Q4L543"/>
<evidence type="ECO:0000313" key="2">
    <source>
        <dbReference type="Proteomes" id="UP000291107"/>
    </source>
</evidence>
<feature type="non-terminal residue" evidence="1">
    <location>
        <position position="70"/>
    </location>
</feature>
<sequence length="70" mass="7254">MDQESGGTPAIPVGAGLLAKACCQPMNMQADPPPSGASPLPQWFCGGTRIRWYTRHPCGSGLAREGVLSA</sequence>
<gene>
    <name evidence="1" type="ORF">EVS84_13680</name>
</gene>
<dbReference type="EMBL" id="SEUB01000004">
    <property type="protein sequence ID" value="RYM42179.1"/>
    <property type="molecule type" value="Genomic_DNA"/>
</dbReference>
<comment type="caution">
    <text evidence="1">The sequence shown here is derived from an EMBL/GenBank/DDBJ whole genome shotgun (WGS) entry which is preliminary data.</text>
</comment>
<reference evidence="1 2" key="1">
    <citation type="submission" date="2019-02" db="EMBL/GenBank/DDBJ databases">
        <title>Genome of Pseudomonas korensis isolated from heavy metal contaminated environment.</title>
        <authorList>
            <person name="Ayangbenro A.S."/>
            <person name="Babalola O."/>
        </authorList>
    </citation>
    <scope>NUCLEOTIDE SEQUENCE [LARGE SCALE GENOMIC DNA]</scope>
    <source>
        <strain evidence="1 2">AB36</strain>
    </source>
</reference>
<organism evidence="1 2">
    <name type="scientific">Pseudomonas koreensis</name>
    <dbReference type="NCBI Taxonomy" id="198620"/>
    <lineage>
        <taxon>Bacteria</taxon>
        <taxon>Pseudomonadati</taxon>
        <taxon>Pseudomonadota</taxon>
        <taxon>Gammaproteobacteria</taxon>
        <taxon>Pseudomonadales</taxon>
        <taxon>Pseudomonadaceae</taxon>
        <taxon>Pseudomonas</taxon>
    </lineage>
</organism>
<accession>A0A4Q4L543</accession>
<name>A0A4Q4L543_9PSED</name>
<dbReference type="Proteomes" id="UP000291107">
    <property type="component" value="Unassembled WGS sequence"/>
</dbReference>
<proteinExistence type="predicted"/>